<reference evidence="4 5" key="1">
    <citation type="submission" date="2020-08" db="EMBL/GenBank/DDBJ databases">
        <title>Genomic Encyclopedia of Type Strains, Phase IV (KMG-V): Genome sequencing to study the core and pangenomes of soil and plant-associated prokaryotes.</title>
        <authorList>
            <person name="Whitman W."/>
        </authorList>
    </citation>
    <scope>NUCLEOTIDE SEQUENCE [LARGE SCALE GENOMIC DNA]</scope>
    <source>
        <strain evidence="4 5">SEMIA 4013</strain>
    </source>
</reference>
<evidence type="ECO:0000256" key="2">
    <source>
        <dbReference type="SAM" id="MobiDB-lite"/>
    </source>
</evidence>
<evidence type="ECO:0000313" key="4">
    <source>
        <dbReference type="EMBL" id="MBB6207380.1"/>
    </source>
</evidence>
<dbReference type="PANTHER" id="PTHR37423:SF2">
    <property type="entry name" value="MEMBRANE-BOUND LYTIC MUREIN TRANSGLYCOSYLASE C"/>
    <property type="match status" value="1"/>
</dbReference>
<dbReference type="InterPro" id="IPR023346">
    <property type="entry name" value="Lysozyme-like_dom_sf"/>
</dbReference>
<protein>
    <recommendedName>
        <fullName evidence="3">Transglycosylase SLT domain-containing protein</fullName>
    </recommendedName>
</protein>
<feature type="compositionally biased region" description="Polar residues" evidence="2">
    <location>
        <begin position="281"/>
        <end position="292"/>
    </location>
</feature>
<dbReference type="Proteomes" id="UP000518681">
    <property type="component" value="Unassembled WGS sequence"/>
</dbReference>
<sequence>MVGAGYRRRGCISCDAKRRLRAETKAVEVATASNSRRIRRLLFIRRFSPVWCLFFRQGYNARIPFLSVPVMSRLLCLIVLSLGLMQTATADETNDRMSAYLTQKFGLAKEKAQKISDAVQSAASKYSLPPALLLAIISIESRFKEKAKGPNGATGLMQVVPGAHRGMLRNVKDLTEPTTNIDMGSAILYGYMRSANGDMNAALKSYGGSQAYARKVNLRVEDFAGVAAPQEVASHLSAQTGMCEADRCPAPENWADAFTIPAGNTTTATNATNAAGVNGTPTLQSTSPATPH</sequence>
<dbReference type="SUPFAM" id="SSF53955">
    <property type="entry name" value="Lysozyme-like"/>
    <property type="match status" value="1"/>
</dbReference>
<evidence type="ECO:0000256" key="1">
    <source>
        <dbReference type="ARBA" id="ARBA00007734"/>
    </source>
</evidence>
<dbReference type="Gene3D" id="1.10.530.10">
    <property type="match status" value="1"/>
</dbReference>
<gene>
    <name evidence="4" type="ORF">GGD69_008288</name>
</gene>
<accession>A0AAW3V8T3</accession>
<comment type="similarity">
    <text evidence="1">Belongs to the transglycosylase Slt family.</text>
</comment>
<feature type="compositionally biased region" description="Low complexity" evidence="2">
    <location>
        <begin position="269"/>
        <end position="280"/>
    </location>
</feature>
<dbReference type="CDD" id="cd00254">
    <property type="entry name" value="LT-like"/>
    <property type="match status" value="1"/>
</dbReference>
<name>A0AAW3V8T3_9BURK</name>
<dbReference type="Pfam" id="PF01464">
    <property type="entry name" value="SLT"/>
    <property type="match status" value="1"/>
</dbReference>
<comment type="caution">
    <text evidence="4">The sequence shown here is derived from an EMBL/GenBank/DDBJ whole genome shotgun (WGS) entry which is preliminary data.</text>
</comment>
<evidence type="ECO:0000259" key="3">
    <source>
        <dbReference type="Pfam" id="PF01464"/>
    </source>
</evidence>
<feature type="domain" description="Transglycosylase SLT" evidence="3">
    <location>
        <begin position="118"/>
        <end position="215"/>
    </location>
</feature>
<dbReference type="AlphaFoldDB" id="A0AAW3V8T3"/>
<dbReference type="EMBL" id="JACIIK010000025">
    <property type="protein sequence ID" value="MBB6207380.1"/>
    <property type="molecule type" value="Genomic_DNA"/>
</dbReference>
<evidence type="ECO:0000313" key="5">
    <source>
        <dbReference type="Proteomes" id="UP000518681"/>
    </source>
</evidence>
<organism evidence="4 5">
    <name type="scientific">Paraburkholderia fungorum</name>
    <dbReference type="NCBI Taxonomy" id="134537"/>
    <lineage>
        <taxon>Bacteria</taxon>
        <taxon>Pseudomonadati</taxon>
        <taxon>Pseudomonadota</taxon>
        <taxon>Betaproteobacteria</taxon>
        <taxon>Burkholderiales</taxon>
        <taxon>Burkholderiaceae</taxon>
        <taxon>Paraburkholderia</taxon>
    </lineage>
</organism>
<feature type="region of interest" description="Disordered" evidence="2">
    <location>
        <begin position="269"/>
        <end position="292"/>
    </location>
</feature>
<proteinExistence type="inferred from homology"/>
<dbReference type="InterPro" id="IPR008258">
    <property type="entry name" value="Transglycosylase_SLT_dom_1"/>
</dbReference>
<dbReference type="PANTHER" id="PTHR37423">
    <property type="entry name" value="SOLUBLE LYTIC MUREIN TRANSGLYCOSYLASE-RELATED"/>
    <property type="match status" value="1"/>
</dbReference>